<dbReference type="EMBL" id="FOOG01000042">
    <property type="protein sequence ID" value="SFG42856.1"/>
    <property type="molecule type" value="Genomic_DNA"/>
</dbReference>
<evidence type="ECO:0000256" key="1">
    <source>
        <dbReference type="SAM" id="Phobius"/>
    </source>
</evidence>
<keyword evidence="3" id="KW-1185">Reference proteome</keyword>
<dbReference type="Proteomes" id="UP000198897">
    <property type="component" value="Unassembled WGS sequence"/>
</dbReference>
<organism evidence="2 3">
    <name type="scientific">Halobacillus alkaliphilus</name>
    <dbReference type="NCBI Taxonomy" id="396056"/>
    <lineage>
        <taxon>Bacteria</taxon>
        <taxon>Bacillati</taxon>
        <taxon>Bacillota</taxon>
        <taxon>Bacilli</taxon>
        <taxon>Bacillales</taxon>
        <taxon>Bacillaceae</taxon>
        <taxon>Halobacillus</taxon>
    </lineage>
</organism>
<protein>
    <submittedName>
        <fullName evidence="2">Uncharacterized protein</fullName>
    </submittedName>
</protein>
<accession>A0A1I2RYN0</accession>
<sequence length="34" mass="3842">MNSFFISVIIMAISVAALFLVFILVLLKRSNNKK</sequence>
<evidence type="ECO:0000313" key="3">
    <source>
        <dbReference type="Proteomes" id="UP000198897"/>
    </source>
</evidence>
<keyword evidence="1" id="KW-1133">Transmembrane helix</keyword>
<reference evidence="3" key="1">
    <citation type="submission" date="2016-10" db="EMBL/GenBank/DDBJ databases">
        <authorList>
            <person name="Varghese N."/>
            <person name="Submissions S."/>
        </authorList>
    </citation>
    <scope>NUCLEOTIDE SEQUENCE [LARGE SCALE GENOMIC DNA]</scope>
    <source>
        <strain evidence="3">FP5</strain>
    </source>
</reference>
<keyword evidence="1" id="KW-0812">Transmembrane</keyword>
<feature type="transmembrane region" description="Helical" evidence="1">
    <location>
        <begin position="6"/>
        <end position="27"/>
    </location>
</feature>
<name>A0A1I2RYN0_9BACI</name>
<dbReference type="AlphaFoldDB" id="A0A1I2RYN0"/>
<proteinExistence type="predicted"/>
<gene>
    <name evidence="2" type="ORF">SAMN05216353_14223</name>
</gene>
<evidence type="ECO:0000313" key="2">
    <source>
        <dbReference type="EMBL" id="SFG42856.1"/>
    </source>
</evidence>
<keyword evidence="1" id="KW-0472">Membrane</keyword>